<dbReference type="Gene3D" id="1.10.10.10">
    <property type="entry name" value="Winged helix-like DNA-binding domain superfamily/Winged helix DNA-binding domain"/>
    <property type="match status" value="1"/>
</dbReference>
<dbReference type="NCBIfam" id="TIGR02999">
    <property type="entry name" value="Sig-70_X6"/>
    <property type="match status" value="1"/>
</dbReference>
<dbReference type="InterPro" id="IPR039425">
    <property type="entry name" value="RNA_pol_sigma-70-like"/>
</dbReference>
<proteinExistence type="predicted"/>
<feature type="domain" description="RNA polymerase sigma-70 ECF-like HTH" evidence="4">
    <location>
        <begin position="18"/>
        <end position="187"/>
    </location>
</feature>
<dbReference type="RefSeq" id="WP_263541977.1">
    <property type="nucleotide sequence ID" value="NZ_JAOVZO020000018.1"/>
</dbReference>
<dbReference type="InterPro" id="IPR036388">
    <property type="entry name" value="WH-like_DNA-bd_sf"/>
</dbReference>
<dbReference type="GO" id="GO:0006352">
    <property type="term" value="P:DNA-templated transcription initiation"/>
    <property type="evidence" value="ECO:0007669"/>
    <property type="project" value="InterPro"/>
</dbReference>
<protein>
    <submittedName>
        <fullName evidence="5">ECF-type sigma factor</fullName>
    </submittedName>
</protein>
<dbReference type="InterPro" id="IPR014284">
    <property type="entry name" value="RNA_pol_sigma-70_dom"/>
</dbReference>
<reference evidence="5" key="1">
    <citation type="submission" date="2023-02" db="EMBL/GenBank/DDBJ databases">
        <title>Tahibacter soli sp. nov. isolated from soil.</title>
        <authorList>
            <person name="Baek J.H."/>
            <person name="Lee J.K."/>
            <person name="Choi D.G."/>
            <person name="Jeon C.O."/>
        </authorList>
    </citation>
    <scope>NUCLEOTIDE SEQUENCE</scope>
    <source>
        <strain evidence="5">BL</strain>
    </source>
</reference>
<comment type="caution">
    <text evidence="5">The sequence shown here is derived from an EMBL/GenBank/DDBJ whole genome shotgun (WGS) entry which is preliminary data.</text>
</comment>
<dbReference type="Pfam" id="PF07638">
    <property type="entry name" value="Sigma70_ECF"/>
    <property type="match status" value="1"/>
</dbReference>
<gene>
    <name evidence="5" type="ORF">OD750_017480</name>
</gene>
<keyword evidence="6" id="KW-1185">Reference proteome</keyword>
<keyword evidence="2" id="KW-0731">Sigma factor</keyword>
<organism evidence="5 6">
    <name type="scientific">Tahibacter soli</name>
    <dbReference type="NCBI Taxonomy" id="2983605"/>
    <lineage>
        <taxon>Bacteria</taxon>
        <taxon>Pseudomonadati</taxon>
        <taxon>Pseudomonadota</taxon>
        <taxon>Gammaproteobacteria</taxon>
        <taxon>Lysobacterales</taxon>
        <taxon>Rhodanobacteraceae</taxon>
        <taxon>Tahibacter</taxon>
    </lineage>
</organism>
<dbReference type="InterPro" id="IPR011517">
    <property type="entry name" value="RNA_pol_sigma70_ECF-like"/>
</dbReference>
<keyword evidence="1" id="KW-0805">Transcription regulation</keyword>
<dbReference type="EMBL" id="JAOVZO020000018">
    <property type="protein sequence ID" value="MDC8014341.1"/>
    <property type="molecule type" value="Genomic_DNA"/>
</dbReference>
<dbReference type="InterPro" id="IPR013324">
    <property type="entry name" value="RNA_pol_sigma_r3/r4-like"/>
</dbReference>
<accession>A0A9X3YPB3</accession>
<evidence type="ECO:0000256" key="2">
    <source>
        <dbReference type="ARBA" id="ARBA00023082"/>
    </source>
</evidence>
<keyword evidence="3" id="KW-0804">Transcription</keyword>
<sequence>MNEHEHEITEKMAGMNADPGQRQAVMGLVYDDLLRIARAELARHRRGETLNTRALVNECYLKLFDRDGADFENRKHFFATAARAMRQVVIDYARSRLADRRGAGAEHLALDQLEGVPLPVDEQAEQLVGMDKALEKLAGLDERLVTVVELRFFAGLEVKDIAELLGVSEPTIKRDTRAAKAFLQKELGGG</sequence>
<evidence type="ECO:0000256" key="3">
    <source>
        <dbReference type="ARBA" id="ARBA00023163"/>
    </source>
</evidence>
<dbReference type="GO" id="GO:0016987">
    <property type="term" value="F:sigma factor activity"/>
    <property type="evidence" value="ECO:0007669"/>
    <property type="project" value="UniProtKB-KW"/>
</dbReference>
<dbReference type="AlphaFoldDB" id="A0A9X3YPB3"/>
<dbReference type="SUPFAM" id="SSF88659">
    <property type="entry name" value="Sigma3 and sigma4 domains of RNA polymerase sigma factors"/>
    <property type="match status" value="1"/>
</dbReference>
<dbReference type="InterPro" id="IPR053812">
    <property type="entry name" value="HTH_Sigma70_ECF-like"/>
</dbReference>
<name>A0A9X3YPB3_9GAMM</name>
<evidence type="ECO:0000313" key="6">
    <source>
        <dbReference type="Proteomes" id="UP001139971"/>
    </source>
</evidence>
<evidence type="ECO:0000313" key="5">
    <source>
        <dbReference type="EMBL" id="MDC8014341.1"/>
    </source>
</evidence>
<dbReference type="NCBIfam" id="TIGR02937">
    <property type="entry name" value="sigma70-ECF"/>
    <property type="match status" value="1"/>
</dbReference>
<dbReference type="PANTHER" id="PTHR43133">
    <property type="entry name" value="RNA POLYMERASE ECF-TYPE SIGMA FACTO"/>
    <property type="match status" value="1"/>
</dbReference>
<dbReference type="Proteomes" id="UP001139971">
    <property type="component" value="Unassembled WGS sequence"/>
</dbReference>
<dbReference type="PANTHER" id="PTHR43133:SF39">
    <property type="entry name" value="SIMILAR TO RNA POLYMERASE SIGMA-E FACTOR"/>
    <property type="match status" value="1"/>
</dbReference>
<evidence type="ECO:0000256" key="1">
    <source>
        <dbReference type="ARBA" id="ARBA00023015"/>
    </source>
</evidence>
<evidence type="ECO:0000259" key="4">
    <source>
        <dbReference type="Pfam" id="PF07638"/>
    </source>
</evidence>